<dbReference type="AlphaFoldDB" id="A0A8J6CBZ8"/>
<dbReference type="Proteomes" id="UP000751190">
    <property type="component" value="Unassembled WGS sequence"/>
</dbReference>
<accession>A0A8J6CBZ8</accession>
<comment type="caution">
    <text evidence="2">The sequence shown here is derived from an EMBL/GenBank/DDBJ whole genome shotgun (WGS) entry which is preliminary data.</text>
</comment>
<organism evidence="2 3">
    <name type="scientific">Diacronema lutheri</name>
    <name type="common">Unicellular marine alga</name>
    <name type="synonym">Monochrysis lutheri</name>
    <dbReference type="NCBI Taxonomy" id="2081491"/>
    <lineage>
        <taxon>Eukaryota</taxon>
        <taxon>Haptista</taxon>
        <taxon>Haptophyta</taxon>
        <taxon>Pavlovophyceae</taxon>
        <taxon>Pavlovales</taxon>
        <taxon>Pavlovaceae</taxon>
        <taxon>Diacronema</taxon>
    </lineage>
</organism>
<dbReference type="Pfam" id="PF00787">
    <property type="entry name" value="PX"/>
    <property type="match status" value="1"/>
</dbReference>
<dbReference type="EMBL" id="JAGTXO010000023">
    <property type="protein sequence ID" value="KAG8462008.1"/>
    <property type="molecule type" value="Genomic_DNA"/>
</dbReference>
<sequence length="167" mass="18962">MELDGKSVGVRVNVTGRERRLQNGQECDFYRIDVSINGGYSFSILRRFSQFVTLDLALARIGCILVVRLPSRGWRLCKDTKFLRARAAGLGAYVRCAAALVTPSFRCLVDQFLSLESLRPVMLAAMRIRDQDCESDEDFCPPRTAPWARHVHNEHAMLLRLLSHSCF</sequence>
<feature type="domain" description="PX" evidence="1">
    <location>
        <begin position="38"/>
        <end position="113"/>
    </location>
</feature>
<proteinExistence type="predicted"/>
<gene>
    <name evidence="2" type="ORF">KFE25_014027</name>
</gene>
<name>A0A8J6CBZ8_DIALT</name>
<reference evidence="2" key="1">
    <citation type="submission" date="2021-05" db="EMBL/GenBank/DDBJ databases">
        <title>The genome of the haptophyte Pavlova lutheri (Diacronema luteri, Pavlovales) - a model for lipid biosynthesis in eukaryotic algae.</title>
        <authorList>
            <person name="Hulatt C.J."/>
            <person name="Posewitz M.C."/>
        </authorList>
    </citation>
    <scope>NUCLEOTIDE SEQUENCE</scope>
    <source>
        <strain evidence="2">NIVA-4/92</strain>
    </source>
</reference>
<evidence type="ECO:0000313" key="2">
    <source>
        <dbReference type="EMBL" id="KAG8462008.1"/>
    </source>
</evidence>
<dbReference type="InterPro" id="IPR001683">
    <property type="entry name" value="PX_dom"/>
</dbReference>
<dbReference type="GO" id="GO:0035091">
    <property type="term" value="F:phosphatidylinositol binding"/>
    <property type="evidence" value="ECO:0007669"/>
    <property type="project" value="InterPro"/>
</dbReference>
<dbReference type="SUPFAM" id="SSF64268">
    <property type="entry name" value="PX domain"/>
    <property type="match status" value="1"/>
</dbReference>
<protein>
    <recommendedName>
        <fullName evidence="1">PX domain-containing protein</fullName>
    </recommendedName>
</protein>
<dbReference type="CDD" id="cd06093">
    <property type="entry name" value="PX_domain"/>
    <property type="match status" value="1"/>
</dbReference>
<dbReference type="InterPro" id="IPR036871">
    <property type="entry name" value="PX_dom_sf"/>
</dbReference>
<dbReference type="Gene3D" id="3.30.1520.10">
    <property type="entry name" value="Phox-like domain"/>
    <property type="match status" value="1"/>
</dbReference>
<keyword evidence="3" id="KW-1185">Reference proteome</keyword>
<evidence type="ECO:0000313" key="3">
    <source>
        <dbReference type="Proteomes" id="UP000751190"/>
    </source>
</evidence>
<evidence type="ECO:0000259" key="1">
    <source>
        <dbReference type="Pfam" id="PF00787"/>
    </source>
</evidence>